<reference evidence="20 22" key="2">
    <citation type="journal article" date="2019" name="Nat. Med.">
        <title>A library of human gut bacterial isolates paired with longitudinal multiomics data enables mechanistic microbiome research.</title>
        <authorList>
            <person name="Poyet M."/>
            <person name="Groussin M."/>
            <person name="Gibbons S.M."/>
            <person name="Avila-Pacheco J."/>
            <person name="Jiang X."/>
            <person name="Kearney S.M."/>
            <person name="Perrotta A.R."/>
            <person name="Berdy B."/>
            <person name="Zhao S."/>
            <person name="Lieberman T.D."/>
            <person name="Swanson P.K."/>
            <person name="Smith M."/>
            <person name="Roesemann S."/>
            <person name="Alexander J.E."/>
            <person name="Rich S.A."/>
            <person name="Livny J."/>
            <person name="Vlamakis H."/>
            <person name="Clish C."/>
            <person name="Bullock K."/>
            <person name="Deik A."/>
            <person name="Scott J."/>
            <person name="Pierce K.A."/>
            <person name="Xavier R.J."/>
            <person name="Alm E.J."/>
        </authorList>
    </citation>
    <scope>NUCLEOTIDE SEQUENCE [LARGE SCALE GENOMIC DNA]</scope>
    <source>
        <strain evidence="20 22">BIOML-A41</strain>
    </source>
</reference>
<evidence type="ECO:0000256" key="14">
    <source>
        <dbReference type="PROSITE-ProRule" id="PRU01360"/>
    </source>
</evidence>
<accession>A0A173T3P1</accession>
<evidence type="ECO:0000256" key="7">
    <source>
        <dbReference type="ARBA" id="ARBA00022729"/>
    </source>
</evidence>
<keyword evidence="12 19" id="KW-0675">Receptor</keyword>
<keyword evidence="3 14" id="KW-0813">Transport</keyword>
<evidence type="ECO:0000313" key="19">
    <source>
        <dbReference type="EMBL" id="MDB9005335.1"/>
    </source>
</evidence>
<keyword evidence="4 14" id="KW-1134">Transmembrane beta strand</keyword>
<name>A0A173T3P1_PARDI</name>
<dbReference type="SUPFAM" id="SSF56935">
    <property type="entry name" value="Porins"/>
    <property type="match status" value="1"/>
</dbReference>
<dbReference type="Gene3D" id="2.170.130.10">
    <property type="entry name" value="TonB-dependent receptor, plug domain"/>
    <property type="match status" value="1"/>
</dbReference>
<keyword evidence="11 14" id="KW-0472">Membrane</keyword>
<dbReference type="InterPro" id="IPR039426">
    <property type="entry name" value="TonB-dep_rcpt-like"/>
</dbReference>
<dbReference type="RefSeq" id="WP_009016838.1">
    <property type="nucleotide sequence ID" value="NZ_CACRUW010000016.1"/>
</dbReference>
<evidence type="ECO:0000313" key="18">
    <source>
        <dbReference type="EMBL" id="CUM97414.1"/>
    </source>
</evidence>
<dbReference type="InterPro" id="IPR012910">
    <property type="entry name" value="Plug_dom"/>
</dbReference>
<sequence length="779" mass="88099">MRHFYLFLLIVSGIVLCGTRTVAQSRPSEGSSRVISGTVVDEDNKAMANIVIYIKGTDIRVISDTDGYFSLSLKDTKDHVLITNSYNTVSAIRDIPAGEGNYEMEIQLSYKLLGLPEVDIVGAKPQSYNSDIANSATRMDIPVMEIPGTVGIATRKLLEDQQATTMTEAVRNLGGVKGGPSGEASNINEVFSSRGFSMTNSRNYFRNGVRYLKFSNDALSSIERIEILKGPASVLYGAVEPGGIINFITKPTLYTPRYGATIRYGSYDYKQASIDISGPLNTKKTIRYRLNGMYEDADKFRKPQNSKRYDITPVIDIDLGRKTTLNIDADIFRDKRTQDPGVLHINNEVIDNGFKTFLGEPWAYGKFTNNSVGFQLTHRFNQNWSFRSSARQYFTHEDRLYFQMKTPQKDSTITRRLAHWDAKINYTNVLEELNGSFKTGFIQHKVIAGLEYGWLTNRRKVKGNMYTPISYVHPEYSEEPVDFEMEQSTDLRITQRTYAIYLQDQVSFSDQWKLLLGARADWVNDKQDNYIKDKKTDENNFAISPRVGLVYLPMPDLSLYATYSQSFVPQSGQTKDGEAFDPITSKQWEAGVKKSFFNDRLSTGLAFYTLSKTNLPTIDPEDEEYKILIGKQTSKGIEFSVNGEITPSWSVAFNYAYTHAEVTKTNDETYPVGTQLANISPSQFNLWTSYLIRKGPVKGLSFGGGWYFQGKSYGNMAHTIDLDAYHLVDCFVAYKRSFYKISANLKNVFNQEYYTGSQGNYLLFPGSARTLMVMLAVNF</sequence>
<dbReference type="Gene3D" id="2.40.170.20">
    <property type="entry name" value="TonB-dependent receptor, beta-barrel domain"/>
    <property type="match status" value="1"/>
</dbReference>
<evidence type="ECO:0000256" key="11">
    <source>
        <dbReference type="ARBA" id="ARBA00023136"/>
    </source>
</evidence>
<dbReference type="FunFam" id="2.40.170.20:FF:000005">
    <property type="entry name" value="TonB-dependent siderophore receptor"/>
    <property type="match status" value="1"/>
</dbReference>
<evidence type="ECO:0000256" key="5">
    <source>
        <dbReference type="ARBA" id="ARBA00022496"/>
    </source>
</evidence>
<keyword evidence="13 14" id="KW-0998">Cell outer membrane</keyword>
<dbReference type="GO" id="GO:0015891">
    <property type="term" value="P:siderophore transport"/>
    <property type="evidence" value="ECO:0007669"/>
    <property type="project" value="InterPro"/>
</dbReference>
<evidence type="ECO:0000256" key="13">
    <source>
        <dbReference type="ARBA" id="ARBA00023237"/>
    </source>
</evidence>
<dbReference type="InterPro" id="IPR036942">
    <property type="entry name" value="Beta-barrel_TonB_sf"/>
</dbReference>
<dbReference type="Gene3D" id="2.60.40.1120">
    <property type="entry name" value="Carboxypeptidase-like, regulatory domain"/>
    <property type="match status" value="1"/>
</dbReference>
<keyword evidence="8" id="KW-0408">Iron</keyword>
<dbReference type="Proteomes" id="UP000463337">
    <property type="component" value="Unassembled WGS sequence"/>
</dbReference>
<keyword evidence="10 15" id="KW-0798">TonB box</keyword>
<dbReference type="PANTHER" id="PTHR32552">
    <property type="entry name" value="FERRICHROME IRON RECEPTOR-RELATED"/>
    <property type="match status" value="1"/>
</dbReference>
<dbReference type="AlphaFoldDB" id="A0A173T3P1"/>
<dbReference type="EMBL" id="CYXP01000002">
    <property type="protein sequence ID" value="CUM97414.1"/>
    <property type="molecule type" value="Genomic_DNA"/>
</dbReference>
<dbReference type="EMBL" id="JAQMPJ010000007">
    <property type="protein sequence ID" value="MDB9005335.1"/>
    <property type="molecule type" value="Genomic_DNA"/>
</dbReference>
<feature type="domain" description="TonB-dependent receptor plug" evidence="17">
    <location>
        <begin position="143"/>
        <end position="244"/>
    </location>
</feature>
<evidence type="ECO:0000313" key="21">
    <source>
        <dbReference type="Proteomes" id="UP000095591"/>
    </source>
</evidence>
<keyword evidence="5" id="KW-0410">Iron transport</keyword>
<keyword evidence="6 14" id="KW-0812">Transmembrane</keyword>
<dbReference type="InterPro" id="IPR008969">
    <property type="entry name" value="CarboxyPept-like_regulatory"/>
</dbReference>
<dbReference type="Proteomes" id="UP000095591">
    <property type="component" value="Unassembled WGS sequence"/>
</dbReference>
<dbReference type="Pfam" id="PF00593">
    <property type="entry name" value="TonB_dep_Rec_b-barrel"/>
    <property type="match status" value="1"/>
</dbReference>
<dbReference type="PANTHER" id="PTHR32552:SF68">
    <property type="entry name" value="FERRICHROME OUTER MEMBRANE TRANSPORTER_PHAGE RECEPTOR"/>
    <property type="match status" value="1"/>
</dbReference>
<feature type="domain" description="TonB-dependent receptor-like beta-barrel" evidence="16">
    <location>
        <begin position="319"/>
        <end position="748"/>
    </location>
</feature>
<dbReference type="Pfam" id="PF13715">
    <property type="entry name" value="CarbopepD_reg_2"/>
    <property type="match status" value="1"/>
</dbReference>
<evidence type="ECO:0000313" key="22">
    <source>
        <dbReference type="Proteomes" id="UP000463337"/>
    </source>
</evidence>
<evidence type="ECO:0000256" key="4">
    <source>
        <dbReference type="ARBA" id="ARBA00022452"/>
    </source>
</evidence>
<dbReference type="SUPFAM" id="SSF49464">
    <property type="entry name" value="Carboxypeptidase regulatory domain-like"/>
    <property type="match status" value="1"/>
</dbReference>
<evidence type="ECO:0000256" key="3">
    <source>
        <dbReference type="ARBA" id="ARBA00022448"/>
    </source>
</evidence>
<reference evidence="19" key="3">
    <citation type="submission" date="2023-01" db="EMBL/GenBank/DDBJ databases">
        <title>Human gut microbiome strain richness.</title>
        <authorList>
            <person name="Chen-Liaw A."/>
        </authorList>
    </citation>
    <scope>NUCLEOTIDE SEQUENCE</scope>
    <source>
        <strain evidence="19">RTP21484st1_E5_RTP21484_190118</strain>
    </source>
</reference>
<dbReference type="InterPro" id="IPR000531">
    <property type="entry name" value="Beta-barrel_TonB"/>
</dbReference>
<dbReference type="GO" id="GO:0009279">
    <property type="term" value="C:cell outer membrane"/>
    <property type="evidence" value="ECO:0007669"/>
    <property type="project" value="UniProtKB-SubCell"/>
</dbReference>
<dbReference type="Pfam" id="PF07715">
    <property type="entry name" value="Plug"/>
    <property type="match status" value="1"/>
</dbReference>
<proteinExistence type="inferred from homology"/>
<evidence type="ECO:0000256" key="8">
    <source>
        <dbReference type="ARBA" id="ARBA00023004"/>
    </source>
</evidence>
<organism evidence="18 21">
    <name type="scientific">Parabacteroides distasonis</name>
    <dbReference type="NCBI Taxonomy" id="823"/>
    <lineage>
        <taxon>Bacteria</taxon>
        <taxon>Pseudomonadati</taxon>
        <taxon>Bacteroidota</taxon>
        <taxon>Bacteroidia</taxon>
        <taxon>Bacteroidales</taxon>
        <taxon>Tannerellaceae</taxon>
        <taxon>Parabacteroides</taxon>
    </lineage>
</organism>
<evidence type="ECO:0000313" key="20">
    <source>
        <dbReference type="EMBL" id="MRY60347.1"/>
    </source>
</evidence>
<evidence type="ECO:0000256" key="1">
    <source>
        <dbReference type="ARBA" id="ARBA00004571"/>
    </source>
</evidence>
<evidence type="ECO:0000256" key="12">
    <source>
        <dbReference type="ARBA" id="ARBA00023170"/>
    </source>
</evidence>
<evidence type="ECO:0000259" key="17">
    <source>
        <dbReference type="Pfam" id="PF07715"/>
    </source>
</evidence>
<keyword evidence="9" id="KW-0406">Ion transport</keyword>
<evidence type="ECO:0000256" key="2">
    <source>
        <dbReference type="ARBA" id="ARBA00009810"/>
    </source>
</evidence>
<dbReference type="GO" id="GO:0038023">
    <property type="term" value="F:signaling receptor activity"/>
    <property type="evidence" value="ECO:0007669"/>
    <property type="project" value="InterPro"/>
</dbReference>
<dbReference type="CDD" id="cd01347">
    <property type="entry name" value="ligand_gated_channel"/>
    <property type="match status" value="1"/>
</dbReference>
<dbReference type="EMBL" id="WKLT01000030">
    <property type="protein sequence ID" value="MRY60347.1"/>
    <property type="molecule type" value="Genomic_DNA"/>
</dbReference>
<comment type="similarity">
    <text evidence="2 14 15">Belongs to the TonB-dependent receptor family.</text>
</comment>
<dbReference type="Proteomes" id="UP001210126">
    <property type="component" value="Unassembled WGS sequence"/>
</dbReference>
<comment type="subcellular location">
    <subcellularLocation>
        <location evidence="1 14">Cell outer membrane</location>
        <topology evidence="1 14">Multi-pass membrane protein</topology>
    </subcellularLocation>
</comment>
<evidence type="ECO:0000256" key="9">
    <source>
        <dbReference type="ARBA" id="ARBA00023065"/>
    </source>
</evidence>
<dbReference type="GO" id="GO:0015344">
    <property type="term" value="F:siderophore uptake transmembrane transporter activity"/>
    <property type="evidence" value="ECO:0007669"/>
    <property type="project" value="TreeGrafter"/>
</dbReference>
<dbReference type="PROSITE" id="PS52016">
    <property type="entry name" value="TONB_DEPENDENT_REC_3"/>
    <property type="match status" value="1"/>
</dbReference>
<dbReference type="NCBIfam" id="TIGR01783">
    <property type="entry name" value="TonB-siderophor"/>
    <property type="match status" value="1"/>
</dbReference>
<evidence type="ECO:0000256" key="15">
    <source>
        <dbReference type="RuleBase" id="RU003357"/>
    </source>
</evidence>
<dbReference type="InterPro" id="IPR037066">
    <property type="entry name" value="Plug_dom_sf"/>
</dbReference>
<gene>
    <name evidence="18" type="primary">fhuA</name>
    <name evidence="18" type="ORF">ERS852429_01382</name>
    <name evidence="20" type="ORF">GKD59_21080</name>
    <name evidence="19" type="ORF">PN599_10000</name>
</gene>
<reference evidence="18 21" key="1">
    <citation type="submission" date="2015-09" db="EMBL/GenBank/DDBJ databases">
        <authorList>
            <consortium name="Pathogen Informatics"/>
        </authorList>
    </citation>
    <scope>NUCLEOTIDE SEQUENCE [LARGE SCALE GENOMIC DNA]</scope>
    <source>
        <strain evidence="18 21">2789STDY5608872</strain>
    </source>
</reference>
<evidence type="ECO:0000256" key="10">
    <source>
        <dbReference type="ARBA" id="ARBA00023077"/>
    </source>
</evidence>
<dbReference type="InterPro" id="IPR010105">
    <property type="entry name" value="TonB_sidphr_rcpt"/>
</dbReference>
<evidence type="ECO:0000256" key="6">
    <source>
        <dbReference type="ARBA" id="ARBA00022692"/>
    </source>
</evidence>
<protein>
    <submittedName>
        <fullName evidence="18">Ferric hydroxamate uptake</fullName>
    </submittedName>
    <submittedName>
        <fullName evidence="19">TonB-dependent siderophore receptor</fullName>
    </submittedName>
</protein>
<keyword evidence="7" id="KW-0732">Signal</keyword>
<evidence type="ECO:0000259" key="16">
    <source>
        <dbReference type="Pfam" id="PF00593"/>
    </source>
</evidence>